<keyword evidence="1" id="KW-0862">Zinc</keyword>
<dbReference type="Pfam" id="PF18759">
    <property type="entry name" value="Plavaka"/>
    <property type="match status" value="1"/>
</dbReference>
<dbReference type="PROSITE" id="PS50157">
    <property type="entry name" value="ZINC_FINGER_C2H2_2"/>
    <property type="match status" value="1"/>
</dbReference>
<gene>
    <name evidence="4" type="ORF">RCL2_000061900</name>
</gene>
<evidence type="ECO:0000256" key="1">
    <source>
        <dbReference type="PROSITE-ProRule" id="PRU00042"/>
    </source>
</evidence>
<dbReference type="AlphaFoldDB" id="A0A8H3KS30"/>
<comment type="caution">
    <text evidence="4">The sequence shown here is derived from an EMBL/GenBank/DDBJ whole genome shotgun (WGS) entry which is preliminary data.</text>
</comment>
<sequence>MDNYHCRICKRDFKTASGLTQHANTMHQGRTTIPRVNEQRFHDESSIQTPEYDETLWTMPIVNPSVAITQETNTPFSPSTPQANDIDIEMEVDYEELPRYNLRSQARNRETEETIGESAENIETESQLPATFGETDCDSEDLQGASLDDALDTIEGKNKPKHIAEWPSDAYREFMKLIVEGNISNKVGDKIIKFFNRHSNLEKSLLPKSTKDGKDYLNQISSPSIDFKEKSVANYAGVDFKLYYRVVKVSQDTESETRIYGEPYECDWWLETEKLLPPMNNLLSVILYSDATTFDGIGKTSGHPVFLTLGNLPNRIQNSPESKVFLGFLPKIQDSGVKTSEAFRTLQRKIFHKCFNIMLQPILEKSDGLYFGIKGREMMFAARISFFIADMLEADDITATYKSAHCKMPCHTCMVLREDLNKMDLECAIPRTHENMQQVIRNNQEKDYSVHSTENAFWKFSNLNIYKACISDRMHHIDLGLFKYQFEFTQEILKDVGGLDLLKVFDDCLRQIPRFPGLKLVSKVGHLKVVTAADYRHIMKVALFAVDNIFEEWNQITCDELCNLYIKFSKMYIMSRKESYTENELKVFEDAIIDWCADFKKIFSTLSVTECSFPKLHSWRYHTVAAIRKYEALNGLSTETYETLHKYYVKRKELTPSDRKLIYRKTTGFRKFLWELSLNAIDTKIKSLKKSNNPPYENIIKGLSQVLLIFKFFRGSSKEPYELALVRWYDIFPEQPELYGCPQLHYTKEYNAIPIGSIYQEAHVIPRFDKDNSLLFKINIDLKYLELGWSIKNGFDNFSIKFNNNLFKNSDFDNEPENNKKSACIEYSFILNALYYKYPNLIFINKFIENCNHEMNINKDFQQFNQSFHKIPDNIMEKIRFYVQEYHLDAIVLRRILHNKFSNQNIYRQNFYDIIKKFKNSA</sequence>
<feature type="region of interest" description="Disordered" evidence="2">
    <location>
        <begin position="105"/>
        <end position="142"/>
    </location>
</feature>
<feature type="domain" description="C2H2-type" evidence="3">
    <location>
        <begin position="4"/>
        <end position="32"/>
    </location>
</feature>
<dbReference type="InterPro" id="IPR041078">
    <property type="entry name" value="Plavaka"/>
</dbReference>
<dbReference type="Proteomes" id="UP000615446">
    <property type="component" value="Unassembled WGS sequence"/>
</dbReference>
<evidence type="ECO:0000313" key="4">
    <source>
        <dbReference type="EMBL" id="GES73078.1"/>
    </source>
</evidence>
<protein>
    <recommendedName>
        <fullName evidence="3">C2H2-type domain-containing protein</fullName>
    </recommendedName>
</protein>
<organism evidence="4 5">
    <name type="scientific">Rhizophagus clarus</name>
    <dbReference type="NCBI Taxonomy" id="94130"/>
    <lineage>
        <taxon>Eukaryota</taxon>
        <taxon>Fungi</taxon>
        <taxon>Fungi incertae sedis</taxon>
        <taxon>Mucoromycota</taxon>
        <taxon>Glomeromycotina</taxon>
        <taxon>Glomeromycetes</taxon>
        <taxon>Glomerales</taxon>
        <taxon>Glomeraceae</taxon>
        <taxon>Rhizophagus</taxon>
    </lineage>
</organism>
<evidence type="ECO:0000313" key="5">
    <source>
        <dbReference type="Proteomes" id="UP000615446"/>
    </source>
</evidence>
<keyword evidence="1" id="KW-0479">Metal-binding</keyword>
<evidence type="ECO:0000256" key="2">
    <source>
        <dbReference type="SAM" id="MobiDB-lite"/>
    </source>
</evidence>
<dbReference type="InterPro" id="IPR013087">
    <property type="entry name" value="Znf_C2H2_type"/>
</dbReference>
<proteinExistence type="predicted"/>
<dbReference type="OrthoDB" id="2418900at2759"/>
<dbReference type="GO" id="GO:0008270">
    <property type="term" value="F:zinc ion binding"/>
    <property type="evidence" value="ECO:0007669"/>
    <property type="project" value="UniProtKB-KW"/>
</dbReference>
<evidence type="ECO:0000259" key="3">
    <source>
        <dbReference type="PROSITE" id="PS50157"/>
    </source>
</evidence>
<dbReference type="PROSITE" id="PS00028">
    <property type="entry name" value="ZINC_FINGER_C2H2_1"/>
    <property type="match status" value="1"/>
</dbReference>
<name>A0A8H3KS30_9GLOM</name>
<accession>A0A8H3KS30</accession>
<keyword evidence="1" id="KW-0863">Zinc-finger</keyword>
<reference evidence="4" key="1">
    <citation type="submission" date="2019-10" db="EMBL/GenBank/DDBJ databases">
        <title>Conservation and host-specific expression of non-tandemly repeated heterogenous ribosome RNA gene in arbuscular mycorrhizal fungi.</title>
        <authorList>
            <person name="Maeda T."/>
            <person name="Kobayashi Y."/>
            <person name="Nakagawa T."/>
            <person name="Ezawa T."/>
            <person name="Yamaguchi K."/>
            <person name="Bino T."/>
            <person name="Nishimoto Y."/>
            <person name="Shigenobu S."/>
            <person name="Kawaguchi M."/>
        </authorList>
    </citation>
    <scope>NUCLEOTIDE SEQUENCE</scope>
    <source>
        <strain evidence="4">HR1</strain>
    </source>
</reference>
<dbReference type="EMBL" id="BLAL01000005">
    <property type="protein sequence ID" value="GES73078.1"/>
    <property type="molecule type" value="Genomic_DNA"/>
</dbReference>